<dbReference type="AlphaFoldDB" id="A0A820ADF5"/>
<dbReference type="InterPro" id="IPR050952">
    <property type="entry name" value="TRIM-NHL_E3_ligases"/>
</dbReference>
<evidence type="ECO:0000256" key="2">
    <source>
        <dbReference type="PROSITE-ProRule" id="PRU00504"/>
    </source>
</evidence>
<dbReference type="PROSITE" id="PS51125">
    <property type="entry name" value="NHL"/>
    <property type="match status" value="1"/>
</dbReference>
<protein>
    <submittedName>
        <fullName evidence="3">Uncharacterized protein</fullName>
    </submittedName>
</protein>
<evidence type="ECO:0000313" key="3">
    <source>
        <dbReference type="EMBL" id="CAF4183457.1"/>
    </source>
</evidence>
<keyword evidence="1" id="KW-0677">Repeat</keyword>
<accession>A0A820ADF5</accession>
<dbReference type="GO" id="GO:0008270">
    <property type="term" value="F:zinc ion binding"/>
    <property type="evidence" value="ECO:0007669"/>
    <property type="project" value="UniProtKB-KW"/>
</dbReference>
<dbReference type="GO" id="GO:0000209">
    <property type="term" value="P:protein polyubiquitination"/>
    <property type="evidence" value="ECO:0007669"/>
    <property type="project" value="TreeGrafter"/>
</dbReference>
<dbReference type="Proteomes" id="UP000663881">
    <property type="component" value="Unassembled WGS sequence"/>
</dbReference>
<evidence type="ECO:0000256" key="1">
    <source>
        <dbReference type="ARBA" id="ARBA00022737"/>
    </source>
</evidence>
<dbReference type="InterPro" id="IPR001258">
    <property type="entry name" value="NHL_repeat"/>
</dbReference>
<sequence length="134" mass="14577">MGEYNNEGIVVAGGNEKGTQLNQLNYPGFVFVDEEQSVYVLDFHNNRVMKWRKGAKAGRIVAGGNGQGGNLNQLSYPTGVIVDDLGQEEGEIVVDGNGKGNQLDGPRGLSFDDEGNLYVADCCNHRIEKFEIIL</sequence>
<gene>
    <name evidence="3" type="ORF">OKA104_LOCUS40009</name>
</gene>
<organism evidence="3 4">
    <name type="scientific">Adineta steineri</name>
    <dbReference type="NCBI Taxonomy" id="433720"/>
    <lineage>
        <taxon>Eukaryota</taxon>
        <taxon>Metazoa</taxon>
        <taxon>Spiralia</taxon>
        <taxon>Gnathifera</taxon>
        <taxon>Rotifera</taxon>
        <taxon>Eurotatoria</taxon>
        <taxon>Bdelloidea</taxon>
        <taxon>Adinetida</taxon>
        <taxon>Adinetidae</taxon>
        <taxon>Adineta</taxon>
    </lineage>
</organism>
<dbReference type="Pfam" id="PF01436">
    <property type="entry name" value="NHL"/>
    <property type="match status" value="1"/>
</dbReference>
<dbReference type="Gene3D" id="2.120.10.30">
    <property type="entry name" value="TolB, C-terminal domain"/>
    <property type="match status" value="2"/>
</dbReference>
<evidence type="ECO:0000313" key="4">
    <source>
        <dbReference type="Proteomes" id="UP000663881"/>
    </source>
</evidence>
<dbReference type="PANTHER" id="PTHR24104">
    <property type="entry name" value="E3 UBIQUITIN-PROTEIN LIGASE NHLRC1-RELATED"/>
    <property type="match status" value="1"/>
</dbReference>
<dbReference type="GO" id="GO:0061630">
    <property type="term" value="F:ubiquitin protein ligase activity"/>
    <property type="evidence" value="ECO:0007669"/>
    <property type="project" value="TreeGrafter"/>
</dbReference>
<comment type="caution">
    <text evidence="3">The sequence shown here is derived from an EMBL/GenBank/DDBJ whole genome shotgun (WGS) entry which is preliminary data.</text>
</comment>
<dbReference type="InterPro" id="IPR011042">
    <property type="entry name" value="6-blade_b-propeller_TolB-like"/>
</dbReference>
<reference evidence="3" key="1">
    <citation type="submission" date="2021-02" db="EMBL/GenBank/DDBJ databases">
        <authorList>
            <person name="Nowell W R."/>
        </authorList>
    </citation>
    <scope>NUCLEOTIDE SEQUENCE</scope>
</reference>
<dbReference type="PANTHER" id="PTHR24104:SF25">
    <property type="entry name" value="PROTEIN LIN-41"/>
    <property type="match status" value="1"/>
</dbReference>
<feature type="repeat" description="NHL" evidence="2">
    <location>
        <begin position="91"/>
        <end position="133"/>
    </location>
</feature>
<dbReference type="EMBL" id="CAJOAY010008281">
    <property type="protein sequence ID" value="CAF4183457.1"/>
    <property type="molecule type" value="Genomic_DNA"/>
</dbReference>
<dbReference type="GO" id="GO:0043161">
    <property type="term" value="P:proteasome-mediated ubiquitin-dependent protein catabolic process"/>
    <property type="evidence" value="ECO:0007669"/>
    <property type="project" value="TreeGrafter"/>
</dbReference>
<dbReference type="SUPFAM" id="SSF101898">
    <property type="entry name" value="NHL repeat"/>
    <property type="match status" value="1"/>
</dbReference>
<name>A0A820ADF5_9BILA</name>
<proteinExistence type="predicted"/>